<evidence type="ECO:0000256" key="1">
    <source>
        <dbReference type="ARBA" id="ARBA00022490"/>
    </source>
</evidence>
<keyword evidence="4" id="KW-0862">Zinc</keyword>
<dbReference type="Gene3D" id="1.20.120.450">
    <property type="entry name" value="dinb family like domain"/>
    <property type="match status" value="1"/>
</dbReference>
<dbReference type="RefSeq" id="WP_106928694.1">
    <property type="nucleotide sequence ID" value="NZ_PYFT01000001.1"/>
</dbReference>
<dbReference type="SUPFAM" id="SSF109854">
    <property type="entry name" value="DinB/YfiT-like putative metalloenzymes"/>
    <property type="match status" value="1"/>
</dbReference>
<keyword evidence="2" id="KW-0479">Metal-binding</keyword>
<name>A0A2T2YE20_9BACT</name>
<dbReference type="InterPro" id="IPR024775">
    <property type="entry name" value="DinB-like"/>
</dbReference>
<dbReference type="AlphaFoldDB" id="A0A2T2YE20"/>
<evidence type="ECO:0000256" key="4">
    <source>
        <dbReference type="ARBA" id="ARBA00022833"/>
    </source>
</evidence>
<keyword evidence="3 6" id="KW-0378">Hydrolase</keyword>
<evidence type="ECO:0000259" key="5">
    <source>
        <dbReference type="Pfam" id="PF12867"/>
    </source>
</evidence>
<evidence type="ECO:0000256" key="3">
    <source>
        <dbReference type="ARBA" id="ARBA00022801"/>
    </source>
</evidence>
<evidence type="ECO:0000256" key="2">
    <source>
        <dbReference type="ARBA" id="ARBA00022723"/>
    </source>
</evidence>
<dbReference type="OrthoDB" id="9796039at2"/>
<keyword evidence="7" id="KW-1185">Reference proteome</keyword>
<dbReference type="GO" id="GO:0016787">
    <property type="term" value="F:hydrolase activity"/>
    <property type="evidence" value="ECO:0007669"/>
    <property type="project" value="UniProtKB-KW"/>
</dbReference>
<dbReference type="InterPro" id="IPR034660">
    <property type="entry name" value="DinB/YfiT-like"/>
</dbReference>
<proteinExistence type="inferred from homology"/>
<dbReference type="Proteomes" id="UP000240357">
    <property type="component" value="Unassembled WGS sequence"/>
</dbReference>
<dbReference type="NCBIfam" id="NF009807">
    <property type="entry name" value="PRK13291.1"/>
    <property type="match status" value="1"/>
</dbReference>
<dbReference type="HAMAP" id="MF_01256">
    <property type="entry name" value="YfiT_hydrol"/>
    <property type="match status" value="1"/>
</dbReference>
<dbReference type="EMBL" id="PYFT01000001">
    <property type="protein sequence ID" value="PSR53751.1"/>
    <property type="molecule type" value="Genomic_DNA"/>
</dbReference>
<accession>A0A2T2YE20</accession>
<keyword evidence="1" id="KW-0963">Cytoplasm</keyword>
<comment type="caution">
    <text evidence="6">The sequence shown here is derived from an EMBL/GenBank/DDBJ whole genome shotgun (WGS) entry which is preliminary data.</text>
</comment>
<dbReference type="Pfam" id="PF12867">
    <property type="entry name" value="DinB_2"/>
    <property type="match status" value="1"/>
</dbReference>
<gene>
    <name evidence="6" type="ORF">AHMF7605_09550</name>
</gene>
<protein>
    <submittedName>
        <fullName evidence="6">Putative metal-dependent hydrolase</fullName>
    </submittedName>
</protein>
<sequence>MESNNTDSLRYPIGTYTAKPIISPEELKEYIQHITHLPAQLRKAVKDLNEKELDTPYRAGGWTVRQTVNHVADSHINSYVRFRLALTEDKPVIKTYEEHLWAELADAKHAPVDMSLILLEALHLRWVMLLESLTPEQWQRVFVHPTLGEVTLSNAAGLYSWHGRHHVAHITELRKRNFDR</sequence>
<reference evidence="6 7" key="1">
    <citation type="submission" date="2018-03" db="EMBL/GenBank/DDBJ databases">
        <title>Adhaeribacter sp. HMF7605 Genome sequencing and assembly.</title>
        <authorList>
            <person name="Kang H."/>
            <person name="Kang J."/>
            <person name="Cha I."/>
            <person name="Kim H."/>
            <person name="Joh K."/>
        </authorList>
    </citation>
    <scope>NUCLEOTIDE SEQUENCE [LARGE SCALE GENOMIC DNA]</scope>
    <source>
        <strain evidence="6 7">HMF7605</strain>
    </source>
</reference>
<organism evidence="6 7">
    <name type="scientific">Adhaeribacter arboris</name>
    <dbReference type="NCBI Taxonomy" id="2072846"/>
    <lineage>
        <taxon>Bacteria</taxon>
        <taxon>Pseudomonadati</taxon>
        <taxon>Bacteroidota</taxon>
        <taxon>Cytophagia</taxon>
        <taxon>Cytophagales</taxon>
        <taxon>Hymenobacteraceae</taxon>
        <taxon>Adhaeribacter</taxon>
    </lineage>
</organism>
<feature type="domain" description="DinB-like" evidence="5">
    <location>
        <begin position="36"/>
        <end position="170"/>
    </location>
</feature>
<evidence type="ECO:0000313" key="7">
    <source>
        <dbReference type="Proteomes" id="UP000240357"/>
    </source>
</evidence>
<dbReference type="GO" id="GO:0046872">
    <property type="term" value="F:metal ion binding"/>
    <property type="evidence" value="ECO:0007669"/>
    <property type="project" value="UniProtKB-KW"/>
</dbReference>
<dbReference type="InterPro" id="IPR023774">
    <property type="entry name" value="Put_metal_dep_hydrolase_YfiT"/>
</dbReference>
<evidence type="ECO:0000313" key="6">
    <source>
        <dbReference type="EMBL" id="PSR53751.1"/>
    </source>
</evidence>